<sequence length="280" mass="30315">MMGFLVTGATGTTGRGVVRELLADADHEVRAGTRSPDRYDGPDAATPVRFDFTDPTSYGAFADCDGVFLVRPPAMGRVERDLFPAIDAMERAGVQRVTVLSVLGADRVPILPHRRIERRVESSSLDYAFLRAAYFMQNLAAVHAADVRGGELVVPAGDGRVAMVDARDVAAVGARTLLDAGGRRTLDLTGPFALDFHEAARTFSQVLGFDVEYTNPSFPTFVGEMRARGVPTGLTLAMCGVYAPTRLGLTGRVGDGVEELLGRRPRSFERFVGDYRDVWT</sequence>
<dbReference type="Gene3D" id="3.40.50.720">
    <property type="entry name" value="NAD(P)-binding Rossmann-like Domain"/>
    <property type="match status" value="1"/>
</dbReference>
<comment type="caution">
    <text evidence="2">The sequence shown here is derived from an EMBL/GenBank/DDBJ whole genome shotgun (WGS) entry which is preliminary data.</text>
</comment>
<dbReference type="InterPro" id="IPR036291">
    <property type="entry name" value="NAD(P)-bd_dom_sf"/>
</dbReference>
<accession>A0A6B0GQG4</accession>
<dbReference type="PANTHER" id="PTHR43162:SF1">
    <property type="entry name" value="PRESTALK A DIFFERENTIATION PROTEIN A"/>
    <property type="match status" value="1"/>
</dbReference>
<reference evidence="2 3" key="1">
    <citation type="submission" date="2019-12" db="EMBL/GenBank/DDBJ databases">
        <title>Halocatena pleomorpha gen. nov. sp. nov., an extremely halophilic archaeon of family Halobacteriaceae isolated from saltpan soil.</title>
        <authorList>
            <person name="Pal Y."/>
            <person name="Verma A."/>
            <person name="Krishnamurthi S."/>
            <person name="Kumar P."/>
        </authorList>
    </citation>
    <scope>NUCLEOTIDE SEQUENCE [LARGE SCALE GENOMIC DNA]</scope>
    <source>
        <strain evidence="2 3">JCM 16495</strain>
    </source>
</reference>
<dbReference type="InterPro" id="IPR016040">
    <property type="entry name" value="NAD(P)-bd_dom"/>
</dbReference>
<protein>
    <submittedName>
        <fullName evidence="2">NAD(P)H-binding protein</fullName>
    </submittedName>
</protein>
<dbReference type="EMBL" id="WSZK01000023">
    <property type="protein sequence ID" value="MWG35607.1"/>
    <property type="molecule type" value="Genomic_DNA"/>
</dbReference>
<dbReference type="SUPFAM" id="SSF51735">
    <property type="entry name" value="NAD(P)-binding Rossmann-fold domains"/>
    <property type="match status" value="1"/>
</dbReference>
<name>A0A6B0GQG4_9EURY</name>
<dbReference type="Gene3D" id="3.90.25.10">
    <property type="entry name" value="UDP-galactose 4-epimerase, domain 1"/>
    <property type="match status" value="1"/>
</dbReference>
<dbReference type="AlphaFoldDB" id="A0A6B0GQG4"/>
<dbReference type="Pfam" id="PF13460">
    <property type="entry name" value="NAD_binding_10"/>
    <property type="match status" value="1"/>
</dbReference>
<dbReference type="Proteomes" id="UP000451471">
    <property type="component" value="Unassembled WGS sequence"/>
</dbReference>
<evidence type="ECO:0000313" key="3">
    <source>
        <dbReference type="Proteomes" id="UP000451471"/>
    </source>
</evidence>
<organism evidence="2 3">
    <name type="scientific">Halomarina oriensis</name>
    <dbReference type="NCBI Taxonomy" id="671145"/>
    <lineage>
        <taxon>Archaea</taxon>
        <taxon>Methanobacteriati</taxon>
        <taxon>Methanobacteriota</taxon>
        <taxon>Stenosarchaea group</taxon>
        <taxon>Halobacteria</taxon>
        <taxon>Halobacteriales</taxon>
        <taxon>Natronomonadaceae</taxon>
        <taxon>Halomarina</taxon>
    </lineage>
</organism>
<keyword evidence="3" id="KW-1185">Reference proteome</keyword>
<dbReference type="InterPro" id="IPR051604">
    <property type="entry name" value="Ergot_Alk_Oxidoreductase"/>
</dbReference>
<evidence type="ECO:0000313" key="2">
    <source>
        <dbReference type="EMBL" id="MWG35607.1"/>
    </source>
</evidence>
<feature type="domain" description="NAD(P)-binding" evidence="1">
    <location>
        <begin position="8"/>
        <end position="177"/>
    </location>
</feature>
<gene>
    <name evidence="2" type="ORF">GQS65_14120</name>
</gene>
<evidence type="ECO:0000259" key="1">
    <source>
        <dbReference type="Pfam" id="PF13460"/>
    </source>
</evidence>
<proteinExistence type="predicted"/>
<dbReference type="PANTHER" id="PTHR43162">
    <property type="match status" value="1"/>
</dbReference>